<dbReference type="GO" id="GO:0030968">
    <property type="term" value="P:endoplasmic reticulum unfolded protein response"/>
    <property type="evidence" value="ECO:0007669"/>
    <property type="project" value="TreeGrafter"/>
</dbReference>
<evidence type="ECO:0000256" key="3">
    <source>
        <dbReference type="ARBA" id="ARBA00023186"/>
    </source>
</evidence>
<dbReference type="Gene3D" id="3.30.420.40">
    <property type="match status" value="2"/>
</dbReference>
<evidence type="ECO:0000256" key="1">
    <source>
        <dbReference type="ARBA" id="ARBA00022741"/>
    </source>
</evidence>
<dbReference type="PANTHER" id="PTHR45639:SF3">
    <property type="entry name" value="HYPOXIA UP-REGULATED PROTEIN 1"/>
    <property type="match status" value="1"/>
</dbReference>
<evidence type="ECO:0000313" key="6">
    <source>
        <dbReference type="Proteomes" id="UP000179807"/>
    </source>
</evidence>
<feature type="compositionally biased region" description="Pro residues" evidence="4">
    <location>
        <begin position="891"/>
        <end position="907"/>
    </location>
</feature>
<dbReference type="Proteomes" id="UP000179807">
    <property type="component" value="Unassembled WGS sequence"/>
</dbReference>
<sequence>MKLLGYRSVNLLDSCSAVASLYAVERVRKGQKKGTTVLFIDIGSENIDCSLWKFKISGTKKIGLELLQYRHSNRVGGRFVDERLIDYVSKEIGKEFHGSEIFTVRNIIRKAKERLAGNKDIGVDLTEDYGKYLTFTQELFANITKDMTKVIFDLLQDIETPDEIELIGGSSRLKVFTDVLSQVFPNVTARRSLNSDEAIAMGAAYYQALKSGSVIGSSLDLKKPSVFGLNVTIEGKSKVVFEPGDVISEVKVKMNSNQSRIISTTLDLNIYDEYIVDSSDFNTISPNFTQCLIENVDNAIDGLIEDLVPGTVPRIHLAFGNSAELDCPDLISATLSANITTTNPRLMKPGHGNTTITERKLFIVPSLIDTHFHVPSNARAFIRKLVKADEDRRNRQESCHKIESFIIDSREKALYDEDFQSVTTEEERKEMIERLEEERTKVDCTTLITESAEELDRRLQGLKDRYEKPIQRLDELVHRPLQLQKLYSVLERADEAVPEAKCDNETLEKFHQYVNETRELIHNVTHQNLLEQPCFTIKDMKDREKELLKKIPELKRPPKKSNVINFSTSDSDDMDDEEYDRLKQAGIMFNRPRKRKHFDIPENQDLKEDLDKERKYFRTFKDVQTNESREFRDSKRAFQSENRDFYRFDSMMRRNETFQWLIGNLTKDLNSTVDELRENLTRMRNEGIARREKLADERRFNQSLANATDADGNYNETLHKEICQRLKEEDIQMKKDREEARRIRQEEEKKKREEEEEERKRKEEEERKKREEEEEERKRKEAERANSTNPEDEDEPIGEPPEELSEEEKKIWIEKRKNEIEAKRFLRMNADSIDDDLKPLTREELDKFDEMKRKFEGSGSKPFENEEDRRKYEEERRQYEQLKRRHRQSPTPRPTKTPKPSETPLPPEWEELADDLKALTDDEERYYNDRVKTLREKIEFEELKKVFLPWKEVEDARKAKEQAEREERQRKREEDRQRRMKEDEERRRRAEEDRQRRMKEEEERRKRREEERERRRIEMEQRRKEQEELRLQREARANQRRLLEESRRHHSHPGPAAEQQQQQEQQQEQEQQQPEPTPDPQENVPHDPNEEEQGEEL</sequence>
<dbReference type="GO" id="GO:0140662">
    <property type="term" value="F:ATP-dependent protein folding chaperone"/>
    <property type="evidence" value="ECO:0007669"/>
    <property type="project" value="InterPro"/>
</dbReference>
<dbReference type="GeneID" id="94829130"/>
<keyword evidence="6" id="KW-1185">Reference proteome</keyword>
<dbReference type="PANTHER" id="PTHR45639">
    <property type="entry name" value="HSC70CB, ISOFORM G-RELATED"/>
    <property type="match status" value="1"/>
</dbReference>
<feature type="compositionally biased region" description="Low complexity" evidence="4">
    <location>
        <begin position="1058"/>
        <end position="1074"/>
    </location>
</feature>
<dbReference type="SUPFAM" id="SSF53067">
    <property type="entry name" value="Actin-like ATPase domain"/>
    <property type="match status" value="1"/>
</dbReference>
<proteinExistence type="predicted"/>
<dbReference type="VEuPathDB" id="TrichDB:TRFO_08659"/>
<feature type="compositionally biased region" description="Acidic residues" evidence="4">
    <location>
        <begin position="790"/>
        <end position="806"/>
    </location>
</feature>
<dbReference type="GO" id="GO:0034663">
    <property type="term" value="C:endoplasmic reticulum chaperone complex"/>
    <property type="evidence" value="ECO:0007669"/>
    <property type="project" value="TreeGrafter"/>
</dbReference>
<gene>
    <name evidence="5" type="ORF">TRFO_08659</name>
</gene>
<dbReference type="AlphaFoldDB" id="A0A1J4JMD1"/>
<evidence type="ECO:0000313" key="5">
    <source>
        <dbReference type="EMBL" id="OHS98693.1"/>
    </source>
</evidence>
<dbReference type="OrthoDB" id="10262720at2759"/>
<dbReference type="GO" id="GO:0005524">
    <property type="term" value="F:ATP binding"/>
    <property type="evidence" value="ECO:0007669"/>
    <property type="project" value="UniProtKB-KW"/>
</dbReference>
<dbReference type="RefSeq" id="XP_068351830.1">
    <property type="nucleotide sequence ID" value="XM_068494426.1"/>
</dbReference>
<protein>
    <recommendedName>
        <fullName evidence="7">DnaK protein</fullName>
    </recommendedName>
</protein>
<dbReference type="InterPro" id="IPR043129">
    <property type="entry name" value="ATPase_NBD"/>
</dbReference>
<dbReference type="InterPro" id="IPR013126">
    <property type="entry name" value="Hsp_70_fam"/>
</dbReference>
<feature type="compositionally biased region" description="Basic and acidic residues" evidence="4">
    <location>
        <begin position="835"/>
        <end position="856"/>
    </location>
</feature>
<feature type="region of interest" description="Disordered" evidence="4">
    <location>
        <begin position="735"/>
        <end position="926"/>
    </location>
</feature>
<evidence type="ECO:0000256" key="2">
    <source>
        <dbReference type="ARBA" id="ARBA00022840"/>
    </source>
</evidence>
<reference evidence="5" key="1">
    <citation type="submission" date="2016-10" db="EMBL/GenBank/DDBJ databases">
        <authorList>
            <person name="Benchimol M."/>
            <person name="Almeida L.G."/>
            <person name="Vasconcelos A.T."/>
            <person name="Perreira-Neves A."/>
            <person name="Rosa I.A."/>
            <person name="Tasca T."/>
            <person name="Bogo M.R."/>
            <person name="de Souza W."/>
        </authorList>
    </citation>
    <scope>NUCLEOTIDE SEQUENCE [LARGE SCALE GENOMIC DNA]</scope>
    <source>
        <strain evidence="5">K</strain>
    </source>
</reference>
<name>A0A1J4JMD1_9EUKA</name>
<dbReference type="Gene3D" id="3.90.640.10">
    <property type="entry name" value="Actin, Chain A, domain 4"/>
    <property type="match status" value="1"/>
</dbReference>
<organism evidence="5 6">
    <name type="scientific">Tritrichomonas foetus</name>
    <dbReference type="NCBI Taxonomy" id="1144522"/>
    <lineage>
        <taxon>Eukaryota</taxon>
        <taxon>Metamonada</taxon>
        <taxon>Parabasalia</taxon>
        <taxon>Tritrichomonadida</taxon>
        <taxon>Tritrichomonadidae</taxon>
        <taxon>Tritrichomonas</taxon>
    </lineage>
</organism>
<evidence type="ECO:0000256" key="4">
    <source>
        <dbReference type="SAM" id="MobiDB-lite"/>
    </source>
</evidence>
<feature type="region of interest" description="Disordered" evidence="4">
    <location>
        <begin position="952"/>
        <end position="1097"/>
    </location>
</feature>
<dbReference type="EMBL" id="MLAK01001038">
    <property type="protein sequence ID" value="OHS98693.1"/>
    <property type="molecule type" value="Genomic_DNA"/>
</dbReference>
<feature type="compositionally biased region" description="Basic and acidic residues" evidence="4">
    <location>
        <begin position="735"/>
        <end position="784"/>
    </location>
</feature>
<feature type="compositionally biased region" description="Basic and acidic residues" evidence="4">
    <location>
        <begin position="863"/>
        <end position="882"/>
    </location>
</feature>
<keyword evidence="2" id="KW-0067">ATP-binding</keyword>
<keyword evidence="3" id="KW-0143">Chaperone</keyword>
<feature type="compositionally biased region" description="Basic and acidic residues" evidence="4">
    <location>
        <begin position="807"/>
        <end position="824"/>
    </location>
</feature>
<evidence type="ECO:0008006" key="7">
    <source>
        <dbReference type="Google" id="ProtNLM"/>
    </source>
</evidence>
<comment type="caution">
    <text evidence="5">The sequence shown here is derived from an EMBL/GenBank/DDBJ whole genome shotgun (WGS) entry which is preliminary data.</text>
</comment>
<keyword evidence="1" id="KW-0547">Nucleotide-binding</keyword>
<feature type="compositionally biased region" description="Basic and acidic residues" evidence="4">
    <location>
        <begin position="952"/>
        <end position="1047"/>
    </location>
</feature>
<feature type="compositionally biased region" description="Basic and acidic residues" evidence="4">
    <location>
        <begin position="914"/>
        <end position="926"/>
    </location>
</feature>
<accession>A0A1J4JMD1</accession>
<dbReference type="Pfam" id="PF00012">
    <property type="entry name" value="HSP70"/>
    <property type="match status" value="1"/>
</dbReference>